<dbReference type="GO" id="GO:0016746">
    <property type="term" value="F:acyltransferase activity"/>
    <property type="evidence" value="ECO:0007669"/>
    <property type="project" value="UniProtKB-KW"/>
</dbReference>
<accession>A0ABW8AIU3</accession>
<proteinExistence type="predicted"/>
<dbReference type="InterPro" id="IPR050832">
    <property type="entry name" value="Bact_Acetyltransf"/>
</dbReference>
<feature type="domain" description="N-acetyltransferase" evidence="3">
    <location>
        <begin position="5"/>
        <end position="161"/>
    </location>
</feature>
<dbReference type="PANTHER" id="PTHR43877">
    <property type="entry name" value="AMINOALKYLPHOSPHONATE N-ACETYLTRANSFERASE-RELATED-RELATED"/>
    <property type="match status" value="1"/>
</dbReference>
<evidence type="ECO:0000259" key="3">
    <source>
        <dbReference type="PROSITE" id="PS51186"/>
    </source>
</evidence>
<dbReference type="Pfam" id="PF00583">
    <property type="entry name" value="Acetyltransf_1"/>
    <property type="match status" value="1"/>
</dbReference>
<protein>
    <submittedName>
        <fullName evidence="4">GNAT family N-acetyltransferase</fullName>
        <ecNumber evidence="4">2.3.-.-</ecNumber>
    </submittedName>
</protein>
<dbReference type="EMBL" id="JBITLV010000001">
    <property type="protein sequence ID" value="MFI7586083.1"/>
    <property type="molecule type" value="Genomic_DNA"/>
</dbReference>
<keyword evidence="1 4" id="KW-0808">Transferase</keyword>
<evidence type="ECO:0000313" key="5">
    <source>
        <dbReference type="Proteomes" id="UP001612915"/>
    </source>
</evidence>
<evidence type="ECO:0000256" key="2">
    <source>
        <dbReference type="ARBA" id="ARBA00023315"/>
    </source>
</evidence>
<dbReference type="InterPro" id="IPR000182">
    <property type="entry name" value="GNAT_dom"/>
</dbReference>
<dbReference type="Proteomes" id="UP001612915">
    <property type="component" value="Unassembled WGS sequence"/>
</dbReference>
<dbReference type="Gene3D" id="3.40.630.30">
    <property type="match status" value="1"/>
</dbReference>
<comment type="caution">
    <text evidence="4">The sequence shown here is derived from an EMBL/GenBank/DDBJ whole genome shotgun (WGS) entry which is preliminary data.</text>
</comment>
<sequence length="166" mass="17943">MNARPVLRAARPDDVPALAALWETGWHDAHDGNVPDELTRARPSSSFTDRLVERIRDTTDLTVAEIDGTVAGFVAVIDDEIDQVYVAGDYRGAGIAAALLAEGERRIAAAGHTDAWLAVAPGNARARRFYEKQGWSDGGGYVHRAPGPDGPVDVPTRRYVKRLVAE</sequence>
<evidence type="ECO:0000313" key="4">
    <source>
        <dbReference type="EMBL" id="MFI7586083.1"/>
    </source>
</evidence>
<keyword evidence="5" id="KW-1185">Reference proteome</keyword>
<organism evidence="4 5">
    <name type="scientific">Spongisporangium articulatum</name>
    <dbReference type="NCBI Taxonomy" id="3362603"/>
    <lineage>
        <taxon>Bacteria</taxon>
        <taxon>Bacillati</taxon>
        <taxon>Actinomycetota</taxon>
        <taxon>Actinomycetes</taxon>
        <taxon>Kineosporiales</taxon>
        <taxon>Kineosporiaceae</taxon>
        <taxon>Spongisporangium</taxon>
    </lineage>
</organism>
<dbReference type="RefSeq" id="WP_398275105.1">
    <property type="nucleotide sequence ID" value="NZ_JBITLV010000001.1"/>
</dbReference>
<dbReference type="SUPFAM" id="SSF55729">
    <property type="entry name" value="Acyl-CoA N-acyltransferases (Nat)"/>
    <property type="match status" value="1"/>
</dbReference>
<dbReference type="PROSITE" id="PS51186">
    <property type="entry name" value="GNAT"/>
    <property type="match status" value="1"/>
</dbReference>
<dbReference type="InterPro" id="IPR016181">
    <property type="entry name" value="Acyl_CoA_acyltransferase"/>
</dbReference>
<keyword evidence="2 4" id="KW-0012">Acyltransferase</keyword>
<gene>
    <name evidence="4" type="ORF">ACIB24_03295</name>
</gene>
<name>A0ABW8AIU3_9ACTN</name>
<reference evidence="4 5" key="1">
    <citation type="submission" date="2024-10" db="EMBL/GenBank/DDBJ databases">
        <title>The Natural Products Discovery Center: Release of the First 8490 Sequenced Strains for Exploring Actinobacteria Biosynthetic Diversity.</title>
        <authorList>
            <person name="Kalkreuter E."/>
            <person name="Kautsar S.A."/>
            <person name="Yang D."/>
            <person name="Bader C.D."/>
            <person name="Teijaro C.N."/>
            <person name="Fluegel L."/>
            <person name="Davis C.M."/>
            <person name="Simpson J.R."/>
            <person name="Lauterbach L."/>
            <person name="Steele A.D."/>
            <person name="Gui C."/>
            <person name="Meng S."/>
            <person name="Li G."/>
            <person name="Viehrig K."/>
            <person name="Ye F."/>
            <person name="Su P."/>
            <person name="Kiefer A.F."/>
            <person name="Nichols A."/>
            <person name="Cepeda A.J."/>
            <person name="Yan W."/>
            <person name="Fan B."/>
            <person name="Jiang Y."/>
            <person name="Adhikari A."/>
            <person name="Zheng C.-J."/>
            <person name="Schuster L."/>
            <person name="Cowan T.M."/>
            <person name="Smanski M.J."/>
            <person name="Chevrette M.G."/>
            <person name="De Carvalho L.P.S."/>
            <person name="Shen B."/>
        </authorList>
    </citation>
    <scope>NUCLEOTIDE SEQUENCE [LARGE SCALE GENOMIC DNA]</scope>
    <source>
        <strain evidence="4 5">NPDC049639</strain>
    </source>
</reference>
<dbReference type="EC" id="2.3.-.-" evidence="4"/>
<evidence type="ECO:0000256" key="1">
    <source>
        <dbReference type="ARBA" id="ARBA00022679"/>
    </source>
</evidence>